<feature type="domain" description="HPr" evidence="2">
    <location>
        <begin position="1"/>
        <end position="85"/>
    </location>
</feature>
<proteinExistence type="inferred from homology"/>
<evidence type="ECO:0000313" key="5">
    <source>
        <dbReference type="Proteomes" id="UP000295132"/>
    </source>
</evidence>
<dbReference type="InterPro" id="IPR050399">
    <property type="entry name" value="HPr"/>
</dbReference>
<dbReference type="PRINTS" id="PR00107">
    <property type="entry name" value="PHOSPHOCPHPR"/>
</dbReference>
<dbReference type="Proteomes" id="UP001178888">
    <property type="component" value="Unassembled WGS sequence"/>
</dbReference>
<evidence type="ECO:0000259" key="2">
    <source>
        <dbReference type="PROSITE" id="PS51350"/>
    </source>
</evidence>
<gene>
    <name evidence="4" type="ORF">E2K98_15110</name>
    <name evidence="3" type="ORF">RCG21_18955</name>
</gene>
<dbReference type="EMBL" id="SMYO01000006">
    <property type="protein sequence ID" value="TDK61032.1"/>
    <property type="molecule type" value="Genomic_DNA"/>
</dbReference>
<evidence type="ECO:0000313" key="3">
    <source>
        <dbReference type="EMBL" id="MDQ6598408.1"/>
    </source>
</evidence>
<reference evidence="3" key="2">
    <citation type="submission" date="2023-08" db="EMBL/GenBank/DDBJ databases">
        <title>Nitrogen cycling bacteria in agricultural field soils.</title>
        <authorList>
            <person name="Jang J."/>
        </authorList>
    </citation>
    <scope>NUCLEOTIDE SEQUENCE</scope>
    <source>
        <strain evidence="3">PS3-36</strain>
    </source>
</reference>
<dbReference type="InterPro" id="IPR002114">
    <property type="entry name" value="PTS_HPr_Ser_P_site"/>
</dbReference>
<dbReference type="AlphaFoldDB" id="A0A4V3ATQ2"/>
<dbReference type="Proteomes" id="UP000295132">
    <property type="component" value="Unassembled WGS sequence"/>
</dbReference>
<comment type="caution">
    <text evidence="4">The sequence shown here is derived from an EMBL/GenBank/DDBJ whole genome shotgun (WGS) entry which is preliminary data.</text>
</comment>
<dbReference type="SUPFAM" id="SSF55594">
    <property type="entry name" value="HPr-like"/>
    <property type="match status" value="1"/>
</dbReference>
<keyword evidence="6" id="KW-1185">Reference proteome</keyword>
<sequence length="85" mass="9607">MIQQSVKLQTKVGLYPPYITRLVQEASRYDSDIFITHNGRRVNLKSMMGVLSLAVSKDAELTFEASGNDEEEAVNQIIRTVESFQ</sequence>
<accession>A0A4V3ATQ2</accession>
<dbReference type="RefSeq" id="WP_133335459.1">
    <property type="nucleotide sequence ID" value="NZ_JAVGVR010000001.1"/>
</dbReference>
<dbReference type="EMBL" id="JAVGVR010000001">
    <property type="protein sequence ID" value="MDQ6598408.1"/>
    <property type="molecule type" value="Genomic_DNA"/>
</dbReference>
<comment type="similarity">
    <text evidence="1">Belongs to the HPr family.</text>
</comment>
<evidence type="ECO:0000256" key="1">
    <source>
        <dbReference type="ARBA" id="ARBA00010736"/>
    </source>
</evidence>
<reference evidence="4 5" key="1">
    <citation type="submission" date="2019-03" db="EMBL/GenBank/DDBJ databases">
        <title>Bacillus niacini sp. nov. a Nicotinate-Metabolizing Mesophile Isolated from Soil.</title>
        <authorList>
            <person name="Zhang G."/>
        </authorList>
    </citation>
    <scope>NUCLEOTIDE SEQUENCE [LARGE SCALE GENOMIC DNA]</scope>
    <source>
        <strain evidence="4 5">WN066</strain>
    </source>
</reference>
<evidence type="ECO:0000313" key="6">
    <source>
        <dbReference type="Proteomes" id="UP001178888"/>
    </source>
</evidence>
<dbReference type="PANTHER" id="PTHR33705">
    <property type="entry name" value="PHOSPHOCARRIER PROTEIN HPR"/>
    <property type="match status" value="1"/>
</dbReference>
<dbReference type="NCBIfam" id="TIGR01003">
    <property type="entry name" value="PTS_HPr_family"/>
    <property type="match status" value="1"/>
</dbReference>
<name>A0A4V3ATQ2_9BACI</name>
<evidence type="ECO:0000313" key="4">
    <source>
        <dbReference type="EMBL" id="TDK61032.1"/>
    </source>
</evidence>
<dbReference type="PROSITE" id="PS51350">
    <property type="entry name" value="PTS_HPR_DOM"/>
    <property type="match status" value="1"/>
</dbReference>
<dbReference type="Pfam" id="PF00381">
    <property type="entry name" value="PTS-HPr"/>
    <property type="match status" value="1"/>
</dbReference>
<dbReference type="InterPro" id="IPR035895">
    <property type="entry name" value="HPr-like_sf"/>
</dbReference>
<protein>
    <submittedName>
        <fullName evidence="4">HPr family phosphocarrier protein</fullName>
    </submittedName>
</protein>
<dbReference type="PROSITE" id="PS00589">
    <property type="entry name" value="PTS_HPR_SER"/>
    <property type="match status" value="1"/>
</dbReference>
<organism evidence="4 5">
    <name type="scientific">Bacillus salipaludis</name>
    <dbReference type="NCBI Taxonomy" id="2547811"/>
    <lineage>
        <taxon>Bacteria</taxon>
        <taxon>Bacillati</taxon>
        <taxon>Bacillota</taxon>
        <taxon>Bacilli</taxon>
        <taxon>Bacillales</taxon>
        <taxon>Bacillaceae</taxon>
        <taxon>Bacillus</taxon>
    </lineage>
</organism>
<dbReference type="Gene3D" id="3.30.1340.10">
    <property type="entry name" value="HPr-like"/>
    <property type="match status" value="1"/>
</dbReference>
<dbReference type="PANTHER" id="PTHR33705:SF5">
    <property type="entry name" value="HPR-LIKE PROTEIN CRH"/>
    <property type="match status" value="1"/>
</dbReference>
<dbReference type="InterPro" id="IPR000032">
    <property type="entry name" value="HPr-like"/>
</dbReference>